<evidence type="ECO:0000256" key="1">
    <source>
        <dbReference type="SAM" id="MobiDB-lite"/>
    </source>
</evidence>
<accession>A0A6J6KNS3</accession>
<evidence type="ECO:0000313" key="2">
    <source>
        <dbReference type="EMBL" id="CAB4650926.1"/>
    </source>
</evidence>
<feature type="compositionally biased region" description="Low complexity" evidence="1">
    <location>
        <begin position="161"/>
        <end position="180"/>
    </location>
</feature>
<dbReference type="EMBL" id="CAEZVY010000146">
    <property type="protein sequence ID" value="CAB4650926.1"/>
    <property type="molecule type" value="Genomic_DNA"/>
</dbReference>
<reference evidence="2" key="1">
    <citation type="submission" date="2020-05" db="EMBL/GenBank/DDBJ databases">
        <authorList>
            <person name="Chiriac C."/>
            <person name="Salcher M."/>
            <person name="Ghai R."/>
            <person name="Kavagutti S V."/>
        </authorList>
    </citation>
    <scope>NUCLEOTIDE SEQUENCE</scope>
</reference>
<proteinExistence type="predicted"/>
<dbReference type="AlphaFoldDB" id="A0A6J6KNS3"/>
<protein>
    <submittedName>
        <fullName evidence="2">Unannotated protein</fullName>
    </submittedName>
</protein>
<feature type="region of interest" description="Disordered" evidence="1">
    <location>
        <begin position="246"/>
        <end position="271"/>
    </location>
</feature>
<feature type="region of interest" description="Disordered" evidence="1">
    <location>
        <begin position="144"/>
        <end position="180"/>
    </location>
</feature>
<organism evidence="2">
    <name type="scientific">freshwater metagenome</name>
    <dbReference type="NCBI Taxonomy" id="449393"/>
    <lineage>
        <taxon>unclassified sequences</taxon>
        <taxon>metagenomes</taxon>
        <taxon>ecological metagenomes</taxon>
    </lineage>
</organism>
<name>A0A6J6KNS3_9ZZZZ</name>
<gene>
    <name evidence="2" type="ORF">UFOPK2158_01191</name>
</gene>
<feature type="region of interest" description="Disordered" evidence="1">
    <location>
        <begin position="199"/>
        <end position="220"/>
    </location>
</feature>
<feature type="region of interest" description="Disordered" evidence="1">
    <location>
        <begin position="1"/>
        <end position="38"/>
    </location>
</feature>
<sequence length="280" mass="28464">MRVSPGTTMRVSRSRILTTDPSGMVSENSPSPPTIPRRPISCNTRLASSAESPVTSGIGPADTTTLRVLPAKTSVPALNATPSAFASRSMVPASTKSLNSSLLEPIMRLSASNSLVTSCRVFPVTAGTLTGLGPNDTMSLTTLPRSTDSPDGGFVPLTTPAGSTRSNSSRTTSETSSSAAVSVAVASSTLRPATSGIWTAPPTPPHHHAAAPPPTTTATTSRMTAVIVPARPRRCAVRMGCWGAMSTSSGGGATVGSNSSNTADRGSRTSVSCISRADIL</sequence>
<feature type="compositionally biased region" description="Polar residues" evidence="1">
    <location>
        <begin position="1"/>
        <end position="28"/>
    </location>
</feature>